<feature type="transmembrane region" description="Helical" evidence="1">
    <location>
        <begin position="609"/>
        <end position="628"/>
    </location>
</feature>
<dbReference type="InterPro" id="IPR012338">
    <property type="entry name" value="Beta-lactam/transpept-like"/>
</dbReference>
<dbReference type="InterPro" id="IPR001466">
    <property type="entry name" value="Beta-lactam-related"/>
</dbReference>
<accession>A0A9W6I5U6</accession>
<evidence type="ECO:0000313" key="4">
    <source>
        <dbReference type="Proteomes" id="UP001143474"/>
    </source>
</evidence>
<feature type="transmembrane region" description="Helical" evidence="1">
    <location>
        <begin position="516"/>
        <end position="540"/>
    </location>
</feature>
<keyword evidence="1" id="KW-0812">Transmembrane</keyword>
<dbReference type="Proteomes" id="UP001143474">
    <property type="component" value="Unassembled WGS sequence"/>
</dbReference>
<feature type="transmembrane region" description="Helical" evidence="1">
    <location>
        <begin position="569"/>
        <end position="589"/>
    </location>
</feature>
<reference evidence="3" key="1">
    <citation type="journal article" date="2014" name="Int. J. Syst. Evol. Microbiol.">
        <title>Complete genome sequence of Corynebacterium casei LMG S-19264T (=DSM 44701T), isolated from a smear-ripened cheese.</title>
        <authorList>
            <consortium name="US DOE Joint Genome Institute (JGI-PGF)"/>
            <person name="Walter F."/>
            <person name="Albersmeier A."/>
            <person name="Kalinowski J."/>
            <person name="Ruckert C."/>
        </authorList>
    </citation>
    <scope>NUCLEOTIDE SEQUENCE</scope>
    <source>
        <strain evidence="3">VKM Ac-2007</strain>
    </source>
</reference>
<proteinExistence type="predicted"/>
<name>A0A9W6I5U6_9ACTN</name>
<sequence length="656" mass="69275">MSRALTRAGLTGSAMVVLVGVLLGLSAPAAMARSAAPASGGPLDPGRVQAFLDRRIPQLLREQKVPGAAVSVVDTSGEVFTGDYGYADLTTRKPIIAGTSAFQTASVAKTFTAAAVMQLVQAGKLDLGADVNGYLPANARIPDTYPGQPVTLHHLLTHTAGFADITEGMAAPSAGQVLPLGDYVARYRPARIYPPGRFVGYSNYGIDLAGYIVQAVSGQVFEDYMTRNVFAPLRMTRTAFLRMDQARERLSVPTPYEIADGENRAVPLWYDNGAPSGGAYATVTDMGRFLRALLNDGQLDGRRVLTPAGARAMLRPQAGPRPDLSGAGYGTWQGRGDGPRWMGHSGDESGARTRYALVPAKGMGIYVAVNGDGVPPDAFSRVRDLVVEEFLARFAGVKPYTVPASPTVPAADGQATDAYTGEYLATRMNEGEPFELFRSAADRVNVTAPGDGTLRTSHPVLQEQVWTPTGDGVFVSADGKDRLGFVKDRGKVVGLSFDSNPTQNYERTTWYGSPAVLLPVAAGALLVLLTALAWPVTALVRRLRGRTTPRGDVTVSPARTSRAAAPARALAAVTAVICCVYLAFLVNAVSDLTSLETGTALPFTLKGTLPGTAAVIVFAVLAWSRGWWSRAARIHYGAVAASAAVFLAIAAHYGLM</sequence>
<evidence type="ECO:0000259" key="2">
    <source>
        <dbReference type="Pfam" id="PF00144"/>
    </source>
</evidence>
<evidence type="ECO:0000313" key="3">
    <source>
        <dbReference type="EMBL" id="GLK12647.1"/>
    </source>
</evidence>
<dbReference type="PANTHER" id="PTHR46825:SF9">
    <property type="entry name" value="BETA-LACTAMASE-RELATED DOMAIN-CONTAINING PROTEIN"/>
    <property type="match status" value="1"/>
</dbReference>
<dbReference type="Gene3D" id="3.40.710.10">
    <property type="entry name" value="DD-peptidase/beta-lactamase superfamily"/>
    <property type="match status" value="1"/>
</dbReference>
<protein>
    <submittedName>
        <fullName evidence="3">FmtA-like protein</fullName>
    </submittedName>
</protein>
<reference evidence="3" key="2">
    <citation type="submission" date="2023-01" db="EMBL/GenBank/DDBJ databases">
        <authorList>
            <person name="Sun Q."/>
            <person name="Evtushenko L."/>
        </authorList>
    </citation>
    <scope>NUCLEOTIDE SEQUENCE</scope>
    <source>
        <strain evidence="3">VKM Ac-2007</strain>
    </source>
</reference>
<feature type="domain" description="Beta-lactamase-related" evidence="2">
    <location>
        <begin position="52"/>
        <end position="380"/>
    </location>
</feature>
<keyword evidence="1" id="KW-1133">Transmembrane helix</keyword>
<keyword evidence="1" id="KW-0472">Membrane</keyword>
<comment type="caution">
    <text evidence="3">The sequence shown here is derived from an EMBL/GenBank/DDBJ whole genome shotgun (WGS) entry which is preliminary data.</text>
</comment>
<dbReference type="PANTHER" id="PTHR46825">
    <property type="entry name" value="D-ALANYL-D-ALANINE-CARBOXYPEPTIDASE/ENDOPEPTIDASE AMPH"/>
    <property type="match status" value="1"/>
</dbReference>
<organism evidence="3 4">
    <name type="scientific">Streptosporangium carneum</name>
    <dbReference type="NCBI Taxonomy" id="47481"/>
    <lineage>
        <taxon>Bacteria</taxon>
        <taxon>Bacillati</taxon>
        <taxon>Actinomycetota</taxon>
        <taxon>Actinomycetes</taxon>
        <taxon>Streptosporangiales</taxon>
        <taxon>Streptosporangiaceae</taxon>
        <taxon>Streptosporangium</taxon>
    </lineage>
</organism>
<evidence type="ECO:0000256" key="1">
    <source>
        <dbReference type="SAM" id="Phobius"/>
    </source>
</evidence>
<keyword evidence="4" id="KW-1185">Reference proteome</keyword>
<gene>
    <name evidence="3" type="ORF">GCM10017600_60570</name>
</gene>
<feature type="transmembrane region" description="Helical" evidence="1">
    <location>
        <begin position="635"/>
        <end position="655"/>
    </location>
</feature>
<dbReference type="EMBL" id="BSEV01000017">
    <property type="protein sequence ID" value="GLK12647.1"/>
    <property type="molecule type" value="Genomic_DNA"/>
</dbReference>
<dbReference type="SUPFAM" id="SSF56601">
    <property type="entry name" value="beta-lactamase/transpeptidase-like"/>
    <property type="match status" value="1"/>
</dbReference>
<dbReference type="InterPro" id="IPR050491">
    <property type="entry name" value="AmpC-like"/>
</dbReference>
<dbReference type="Pfam" id="PF00144">
    <property type="entry name" value="Beta-lactamase"/>
    <property type="match status" value="1"/>
</dbReference>
<dbReference type="AlphaFoldDB" id="A0A9W6I5U6"/>